<dbReference type="EMBL" id="CP000431">
    <property type="protein sequence ID" value="ABG98712.1"/>
    <property type="molecule type" value="Genomic_DNA"/>
</dbReference>
<dbReference type="Gene3D" id="3.30.1020.10">
    <property type="entry name" value="Antioxidant, Horf6, Chain A, domain2"/>
    <property type="match status" value="1"/>
</dbReference>
<feature type="active site" description="Cysteine sulfenic acid (-SOH) intermediate; for peroxidase activity" evidence="7">
    <location>
        <position position="45"/>
    </location>
</feature>
<dbReference type="eggNOG" id="COG0450">
    <property type="taxonomic scope" value="Bacteria"/>
</dbReference>
<dbReference type="Proteomes" id="UP000008710">
    <property type="component" value="Chromosome"/>
</dbReference>
<comment type="similarity">
    <text evidence="6">Belongs to the peroxiredoxin family. Prx6 subfamily.</text>
</comment>
<dbReference type="Pfam" id="PF00578">
    <property type="entry name" value="AhpC-TSA"/>
    <property type="match status" value="1"/>
</dbReference>
<dbReference type="FunFam" id="3.30.1020.10:FF:000001">
    <property type="entry name" value="1-Cys peroxiredoxin"/>
    <property type="match status" value="1"/>
</dbReference>
<protein>
    <submittedName>
        <fullName evidence="9">Probable peroxiredoxin</fullName>
        <ecNumber evidence="9">1.11.1.-</ecNumber>
    </submittedName>
</protein>
<accession>Q0S174</accession>
<dbReference type="EC" id="1.11.1.-" evidence="9"/>
<feature type="domain" description="Thioredoxin" evidence="8">
    <location>
        <begin position="3"/>
        <end position="168"/>
    </location>
</feature>
<dbReference type="InterPro" id="IPR013766">
    <property type="entry name" value="Thioredoxin_domain"/>
</dbReference>
<keyword evidence="5" id="KW-0676">Redox-active center</keyword>
<dbReference type="AlphaFoldDB" id="Q0S174"/>
<dbReference type="PANTHER" id="PTHR43503:SF4">
    <property type="entry name" value="PEROXIREDOXIN-6"/>
    <property type="match status" value="1"/>
</dbReference>
<evidence type="ECO:0000259" key="8">
    <source>
        <dbReference type="PROSITE" id="PS51352"/>
    </source>
</evidence>
<evidence type="ECO:0000256" key="4">
    <source>
        <dbReference type="ARBA" id="ARBA00023002"/>
    </source>
</evidence>
<evidence type="ECO:0000256" key="2">
    <source>
        <dbReference type="ARBA" id="ARBA00022559"/>
    </source>
</evidence>
<dbReference type="Gene3D" id="3.40.30.10">
    <property type="entry name" value="Glutaredoxin"/>
    <property type="match status" value="1"/>
</dbReference>
<evidence type="ECO:0000313" key="9">
    <source>
        <dbReference type="EMBL" id="ABG98712.1"/>
    </source>
</evidence>
<evidence type="ECO:0000256" key="7">
    <source>
        <dbReference type="PIRSR" id="PIRSR000239-1"/>
    </source>
</evidence>
<dbReference type="InterPro" id="IPR000866">
    <property type="entry name" value="AhpC/TSA"/>
</dbReference>
<evidence type="ECO:0000256" key="5">
    <source>
        <dbReference type="ARBA" id="ARBA00023284"/>
    </source>
</evidence>
<dbReference type="FunFam" id="3.40.30.10:FF:000011">
    <property type="entry name" value="Peroxiredoxin PRX1"/>
    <property type="match status" value="1"/>
</dbReference>
<dbReference type="KEGG" id="rha:RHA1_ro06946"/>
<evidence type="ECO:0000256" key="6">
    <source>
        <dbReference type="ARBA" id="ARBA00025719"/>
    </source>
</evidence>
<dbReference type="CDD" id="cd03016">
    <property type="entry name" value="PRX_1cys"/>
    <property type="match status" value="1"/>
</dbReference>
<dbReference type="SUPFAM" id="SSF52833">
    <property type="entry name" value="Thioredoxin-like"/>
    <property type="match status" value="1"/>
</dbReference>
<dbReference type="RefSeq" id="WP_011598682.1">
    <property type="nucleotide sequence ID" value="NC_008268.1"/>
</dbReference>
<keyword evidence="3" id="KW-0049">Antioxidant</keyword>
<dbReference type="HOGENOM" id="CLU_042529_4_2_11"/>
<dbReference type="InterPro" id="IPR036249">
    <property type="entry name" value="Thioredoxin-like_sf"/>
</dbReference>
<dbReference type="PANTHER" id="PTHR43503">
    <property type="entry name" value="MCG48959-RELATED"/>
    <property type="match status" value="1"/>
</dbReference>
<dbReference type="GO" id="GO:0051920">
    <property type="term" value="F:peroxiredoxin activity"/>
    <property type="evidence" value="ECO:0007669"/>
    <property type="project" value="InterPro"/>
</dbReference>
<keyword evidence="4 9" id="KW-0560">Oxidoreductase</keyword>
<dbReference type="InterPro" id="IPR019479">
    <property type="entry name" value="Peroxiredoxin_C"/>
</dbReference>
<dbReference type="OrthoDB" id="9812811at2"/>
<comment type="similarity">
    <text evidence="1">Belongs to the peroxiredoxin family. AhpC/Prx1 subfamily.</text>
</comment>
<keyword evidence="2 9" id="KW-0575">Peroxidase</keyword>
<dbReference type="InterPro" id="IPR045020">
    <property type="entry name" value="PRX_1cys"/>
</dbReference>
<organism evidence="9 10">
    <name type="scientific">Rhodococcus jostii (strain RHA1)</name>
    <dbReference type="NCBI Taxonomy" id="101510"/>
    <lineage>
        <taxon>Bacteria</taxon>
        <taxon>Bacillati</taxon>
        <taxon>Actinomycetota</taxon>
        <taxon>Actinomycetes</taxon>
        <taxon>Mycobacteriales</taxon>
        <taxon>Nocardiaceae</taxon>
        <taxon>Rhodococcus</taxon>
    </lineage>
</organism>
<dbReference type="PATRIC" id="fig|101510.16.peg.7010"/>
<evidence type="ECO:0000256" key="3">
    <source>
        <dbReference type="ARBA" id="ARBA00022862"/>
    </source>
</evidence>
<dbReference type="PeroxiBase" id="6014">
    <property type="entry name" value="RHs1CysPrx"/>
</dbReference>
<dbReference type="GO" id="GO:0005829">
    <property type="term" value="C:cytosol"/>
    <property type="evidence" value="ECO:0007669"/>
    <property type="project" value="TreeGrafter"/>
</dbReference>
<dbReference type="GO" id="GO:0045454">
    <property type="term" value="P:cell redox homeostasis"/>
    <property type="evidence" value="ECO:0007669"/>
    <property type="project" value="TreeGrafter"/>
</dbReference>
<dbReference type="PROSITE" id="PS51352">
    <property type="entry name" value="THIOREDOXIN_2"/>
    <property type="match status" value="1"/>
</dbReference>
<name>Q0S174_RHOJR</name>
<dbReference type="InterPro" id="IPR024706">
    <property type="entry name" value="Peroxiredoxin_AhpC-typ"/>
</dbReference>
<dbReference type="PIRSF" id="PIRSF000239">
    <property type="entry name" value="AHPC"/>
    <property type="match status" value="1"/>
</dbReference>
<sequence length="218" mass="24239">MTLQLGDTAPDFHADTTEGRIGFHDWLDGSWAVLFSHPKDFTPVCTTELGYLARIKPEFDRRAVKIIGLSVDHVDKHRDWATDIEQTQGVAPNYPVIGDSDFAVSKLYGMLPASTTGDPATRTPADNQTVRNVFVIGPDRKIKLILVYPMTTGRNFDEVLRVIDSLQLTANHKVATPVNWRQGDDVIIAGAVSNSEAKQIFGTWEEPKPYIRIVPQPV</sequence>
<evidence type="ECO:0000313" key="10">
    <source>
        <dbReference type="Proteomes" id="UP000008710"/>
    </source>
</evidence>
<dbReference type="Pfam" id="PF10417">
    <property type="entry name" value="1-cysPrx_C"/>
    <property type="match status" value="1"/>
</dbReference>
<evidence type="ECO:0000256" key="1">
    <source>
        <dbReference type="ARBA" id="ARBA00009796"/>
    </source>
</evidence>
<proteinExistence type="inferred from homology"/>
<gene>
    <name evidence="9" type="ordered locus">RHA1_ro06946</name>
</gene>
<reference evidence="10" key="1">
    <citation type="journal article" date="2006" name="Proc. Natl. Acad. Sci. U.S.A.">
        <title>The complete genome of Rhodococcus sp. RHA1 provides insights into a catabolic powerhouse.</title>
        <authorList>
            <person name="McLeod M.P."/>
            <person name="Warren R.L."/>
            <person name="Hsiao W.W.L."/>
            <person name="Araki N."/>
            <person name="Myhre M."/>
            <person name="Fernandes C."/>
            <person name="Miyazawa D."/>
            <person name="Wong W."/>
            <person name="Lillquist A.L."/>
            <person name="Wang D."/>
            <person name="Dosanjh M."/>
            <person name="Hara H."/>
            <person name="Petrescu A."/>
            <person name="Morin R.D."/>
            <person name="Yang G."/>
            <person name="Stott J.M."/>
            <person name="Schein J.E."/>
            <person name="Shin H."/>
            <person name="Smailus D."/>
            <person name="Siddiqui A.S."/>
            <person name="Marra M.A."/>
            <person name="Jones S.J.M."/>
            <person name="Holt R."/>
            <person name="Brinkman F.S.L."/>
            <person name="Miyauchi K."/>
            <person name="Fukuda M."/>
            <person name="Davies J.E."/>
            <person name="Mohn W.W."/>
            <person name="Eltis L.D."/>
        </authorList>
    </citation>
    <scope>NUCLEOTIDE SEQUENCE [LARGE SCALE GENOMIC DNA]</scope>
    <source>
        <strain evidence="10">RHA1</strain>
    </source>
</reference>